<proteinExistence type="predicted"/>
<evidence type="ECO:0000313" key="3">
    <source>
        <dbReference type="Proteomes" id="UP001218188"/>
    </source>
</evidence>
<gene>
    <name evidence="2" type="ORF">C8F04DRAFT_1400976</name>
</gene>
<feature type="region of interest" description="Disordered" evidence="1">
    <location>
        <begin position="16"/>
        <end position="55"/>
    </location>
</feature>
<feature type="region of interest" description="Disordered" evidence="1">
    <location>
        <begin position="67"/>
        <end position="91"/>
    </location>
</feature>
<evidence type="ECO:0000313" key="2">
    <source>
        <dbReference type="EMBL" id="KAJ7024709.1"/>
    </source>
</evidence>
<comment type="caution">
    <text evidence="2">The sequence shown here is derived from an EMBL/GenBank/DDBJ whole genome shotgun (WGS) entry which is preliminary data.</text>
</comment>
<reference evidence="2" key="1">
    <citation type="submission" date="2023-03" db="EMBL/GenBank/DDBJ databases">
        <title>Massive genome expansion in bonnet fungi (Mycena s.s.) driven by repeated elements and novel gene families across ecological guilds.</title>
        <authorList>
            <consortium name="Lawrence Berkeley National Laboratory"/>
            <person name="Harder C.B."/>
            <person name="Miyauchi S."/>
            <person name="Viragh M."/>
            <person name="Kuo A."/>
            <person name="Thoen E."/>
            <person name="Andreopoulos B."/>
            <person name="Lu D."/>
            <person name="Skrede I."/>
            <person name="Drula E."/>
            <person name="Henrissat B."/>
            <person name="Morin E."/>
            <person name="Kohler A."/>
            <person name="Barry K."/>
            <person name="LaButti K."/>
            <person name="Morin E."/>
            <person name="Salamov A."/>
            <person name="Lipzen A."/>
            <person name="Mereny Z."/>
            <person name="Hegedus B."/>
            <person name="Baldrian P."/>
            <person name="Stursova M."/>
            <person name="Weitz H."/>
            <person name="Taylor A."/>
            <person name="Grigoriev I.V."/>
            <person name="Nagy L.G."/>
            <person name="Martin F."/>
            <person name="Kauserud H."/>
        </authorList>
    </citation>
    <scope>NUCLEOTIDE SEQUENCE</scope>
    <source>
        <strain evidence="2">CBHHK200</strain>
    </source>
</reference>
<feature type="compositionally biased region" description="Pro residues" evidence="1">
    <location>
        <begin position="82"/>
        <end position="91"/>
    </location>
</feature>
<name>A0AAD6SBB7_9AGAR</name>
<sequence length="91" mass="9853">MLRAATPVRLLRAFKAAEAGNEHDESRIEQSTRGGDRSSQELALPARMGNVSPAGWVKTAYDQDEARCTLTPRSGPRSTSLPTPPPSLHQV</sequence>
<protein>
    <submittedName>
        <fullName evidence="2">Uncharacterized protein</fullName>
    </submittedName>
</protein>
<evidence type="ECO:0000256" key="1">
    <source>
        <dbReference type="SAM" id="MobiDB-lite"/>
    </source>
</evidence>
<organism evidence="2 3">
    <name type="scientific">Mycena alexandri</name>
    <dbReference type="NCBI Taxonomy" id="1745969"/>
    <lineage>
        <taxon>Eukaryota</taxon>
        <taxon>Fungi</taxon>
        <taxon>Dikarya</taxon>
        <taxon>Basidiomycota</taxon>
        <taxon>Agaricomycotina</taxon>
        <taxon>Agaricomycetes</taxon>
        <taxon>Agaricomycetidae</taxon>
        <taxon>Agaricales</taxon>
        <taxon>Marasmiineae</taxon>
        <taxon>Mycenaceae</taxon>
        <taxon>Mycena</taxon>
    </lineage>
</organism>
<dbReference type="EMBL" id="JARJCM010000165">
    <property type="protein sequence ID" value="KAJ7024709.1"/>
    <property type="molecule type" value="Genomic_DNA"/>
</dbReference>
<accession>A0AAD6SBB7</accession>
<dbReference type="Proteomes" id="UP001218188">
    <property type="component" value="Unassembled WGS sequence"/>
</dbReference>
<feature type="compositionally biased region" description="Low complexity" evidence="1">
    <location>
        <begin position="71"/>
        <end position="81"/>
    </location>
</feature>
<feature type="compositionally biased region" description="Basic and acidic residues" evidence="1">
    <location>
        <begin position="20"/>
        <end position="39"/>
    </location>
</feature>
<dbReference type="AlphaFoldDB" id="A0AAD6SBB7"/>
<keyword evidence="3" id="KW-1185">Reference proteome</keyword>